<reference evidence="2" key="2">
    <citation type="submission" date="2021-04" db="EMBL/GenBank/DDBJ databases">
        <authorList>
            <person name="Gilroy R."/>
        </authorList>
    </citation>
    <scope>NUCLEOTIDE SEQUENCE</scope>
    <source>
        <strain evidence="2">ChiSjej1B19-8411</strain>
    </source>
</reference>
<reference evidence="2" key="1">
    <citation type="journal article" date="2021" name="PeerJ">
        <title>Extensive microbial diversity within the chicken gut microbiome revealed by metagenomics and culture.</title>
        <authorList>
            <person name="Gilroy R."/>
            <person name="Ravi A."/>
            <person name="Getino M."/>
            <person name="Pursley I."/>
            <person name="Horton D.L."/>
            <person name="Alikhan N.F."/>
            <person name="Baker D."/>
            <person name="Gharbi K."/>
            <person name="Hall N."/>
            <person name="Watson M."/>
            <person name="Adriaenssens E.M."/>
            <person name="Foster-Nyarko E."/>
            <person name="Jarju S."/>
            <person name="Secka A."/>
            <person name="Antonio M."/>
            <person name="Oren A."/>
            <person name="Chaudhuri R.R."/>
            <person name="La Ragione R."/>
            <person name="Hildebrand F."/>
            <person name="Pallen M.J."/>
        </authorList>
    </citation>
    <scope>NUCLEOTIDE SEQUENCE</scope>
    <source>
        <strain evidence="2">ChiSjej1B19-8411</strain>
    </source>
</reference>
<organism evidence="2 3">
    <name type="scientific">Candidatus Blautia gallistercoris</name>
    <dbReference type="NCBI Taxonomy" id="2838490"/>
    <lineage>
        <taxon>Bacteria</taxon>
        <taxon>Bacillati</taxon>
        <taxon>Bacillota</taxon>
        <taxon>Clostridia</taxon>
        <taxon>Lachnospirales</taxon>
        <taxon>Lachnospiraceae</taxon>
        <taxon>Blautia</taxon>
    </lineage>
</organism>
<comment type="caution">
    <text evidence="2">The sequence shown here is derived from an EMBL/GenBank/DDBJ whole genome shotgun (WGS) entry which is preliminary data.</text>
</comment>
<evidence type="ECO:0000313" key="3">
    <source>
        <dbReference type="Proteomes" id="UP000886817"/>
    </source>
</evidence>
<evidence type="ECO:0000259" key="1">
    <source>
        <dbReference type="Pfam" id="PF13702"/>
    </source>
</evidence>
<dbReference type="EMBL" id="DXEX01000035">
    <property type="protein sequence ID" value="HIX58325.1"/>
    <property type="molecule type" value="Genomic_DNA"/>
</dbReference>
<dbReference type="AlphaFoldDB" id="A0A9D1WFJ9"/>
<sequence>MTRRQRRALVFRRRMALVCAVLLLVLCGIGIWNLRQQNNAPKSEYTISDACEAYRTEVEELADQYDMTGYVDLIMAVMMQESSGRGLDVMQSSEGQFNTEYPREPNGITDPSYSIACGIQELRHALILAEASGPRDISAIELALQGYNFGADSYFAFMKEQKEEKWSHESASEFARMASGGVMRQESDSFYETAGQWQYGDQYYPEHVLRYYPYTSER</sequence>
<accession>A0A9D1WFJ9</accession>
<evidence type="ECO:0000313" key="2">
    <source>
        <dbReference type="EMBL" id="HIX58325.1"/>
    </source>
</evidence>
<dbReference type="SUPFAM" id="SSF53955">
    <property type="entry name" value="Lysozyme-like"/>
    <property type="match status" value="1"/>
</dbReference>
<name>A0A9D1WFJ9_9FIRM</name>
<feature type="domain" description="CwlT-like lysozyme" evidence="1">
    <location>
        <begin position="53"/>
        <end position="211"/>
    </location>
</feature>
<dbReference type="CDD" id="cd16891">
    <property type="entry name" value="CwlT-like"/>
    <property type="match status" value="1"/>
</dbReference>
<dbReference type="InterPro" id="IPR023346">
    <property type="entry name" value="Lysozyme-like_dom_sf"/>
</dbReference>
<dbReference type="Gene3D" id="1.10.530.10">
    <property type="match status" value="1"/>
</dbReference>
<proteinExistence type="predicted"/>
<dbReference type="Pfam" id="PF13702">
    <property type="entry name" value="Lysozyme_like"/>
    <property type="match status" value="1"/>
</dbReference>
<dbReference type="Proteomes" id="UP000886817">
    <property type="component" value="Unassembled WGS sequence"/>
</dbReference>
<protein>
    <submittedName>
        <fullName evidence="2">Lysozyme family protein</fullName>
    </submittedName>
</protein>
<dbReference type="InterPro" id="IPR047194">
    <property type="entry name" value="CwlT-like_lysozyme"/>
</dbReference>
<gene>
    <name evidence="2" type="ORF">IAA45_01220</name>
</gene>